<keyword evidence="7" id="KW-0735">Signal-anchor</keyword>
<evidence type="ECO:0000256" key="11">
    <source>
        <dbReference type="ARBA" id="ARBA00023180"/>
    </source>
</evidence>
<evidence type="ECO:0000256" key="2">
    <source>
        <dbReference type="ARBA" id="ARBA00004922"/>
    </source>
</evidence>
<dbReference type="RefSeq" id="XP_023173263.2">
    <property type="nucleotide sequence ID" value="XM_023317495.2"/>
</dbReference>
<evidence type="ECO:0000256" key="9">
    <source>
        <dbReference type="ARBA" id="ARBA00023034"/>
    </source>
</evidence>
<dbReference type="GeneID" id="111601071"/>
<reference evidence="17" key="1">
    <citation type="submission" date="2025-08" db="UniProtKB">
        <authorList>
            <consortium name="RefSeq"/>
        </authorList>
    </citation>
    <scope>IDENTIFICATION</scope>
    <source>
        <strain evidence="17">15085-1641.00</strain>
        <tissue evidence="17">Whole body</tissue>
    </source>
</reference>
<dbReference type="Pfam" id="PF00852">
    <property type="entry name" value="Glyco_transf_10"/>
    <property type="match status" value="1"/>
</dbReference>
<evidence type="ECO:0000259" key="15">
    <source>
        <dbReference type="Pfam" id="PF17039"/>
    </source>
</evidence>
<dbReference type="Gene3D" id="3.40.50.11660">
    <property type="entry name" value="Glycosyl transferase family 10, C-terminal domain"/>
    <property type="match status" value="1"/>
</dbReference>
<evidence type="ECO:0000256" key="12">
    <source>
        <dbReference type="RuleBase" id="RU003832"/>
    </source>
</evidence>
<dbReference type="InterPro" id="IPR031481">
    <property type="entry name" value="Glyco_tran_10_N"/>
</dbReference>
<dbReference type="OrthoDB" id="427096at2759"/>
<evidence type="ECO:0000313" key="16">
    <source>
        <dbReference type="Proteomes" id="UP000504633"/>
    </source>
</evidence>
<dbReference type="KEGG" id="dhe:111601071"/>
<comment type="similarity">
    <text evidence="3 12">Belongs to the glycosyltransferase 10 family.</text>
</comment>
<gene>
    <name evidence="17" type="primary">LOC111601071</name>
</gene>
<dbReference type="AlphaFoldDB" id="A0A6J1M4N4"/>
<keyword evidence="4 12" id="KW-0328">Glycosyltransferase</keyword>
<dbReference type="InterPro" id="IPR055270">
    <property type="entry name" value="Glyco_tran_10_C"/>
</dbReference>
<keyword evidence="10 12" id="KW-0472">Membrane</keyword>
<dbReference type="GO" id="GO:0008417">
    <property type="term" value="F:fucosyltransferase activity"/>
    <property type="evidence" value="ECO:0007669"/>
    <property type="project" value="InterPro"/>
</dbReference>
<evidence type="ECO:0000256" key="10">
    <source>
        <dbReference type="ARBA" id="ARBA00023136"/>
    </source>
</evidence>
<comment type="pathway">
    <text evidence="2">Protein modification; protein glycosylation.</text>
</comment>
<feature type="transmembrane region" description="Helical" evidence="12">
    <location>
        <begin position="71"/>
        <end position="88"/>
    </location>
</feature>
<proteinExistence type="inferred from homology"/>
<evidence type="ECO:0000256" key="5">
    <source>
        <dbReference type="ARBA" id="ARBA00022679"/>
    </source>
</evidence>
<dbReference type="InterPro" id="IPR038577">
    <property type="entry name" value="GT10-like_C_sf"/>
</dbReference>
<evidence type="ECO:0000256" key="3">
    <source>
        <dbReference type="ARBA" id="ARBA00008919"/>
    </source>
</evidence>
<accession>A0A6J1M4N4</accession>
<feature type="region of interest" description="Disordered" evidence="13">
    <location>
        <begin position="1"/>
        <end position="62"/>
    </location>
</feature>
<dbReference type="Pfam" id="PF17039">
    <property type="entry name" value="Glyco_tran_10_N"/>
    <property type="match status" value="1"/>
</dbReference>
<evidence type="ECO:0000256" key="1">
    <source>
        <dbReference type="ARBA" id="ARBA00004447"/>
    </source>
</evidence>
<evidence type="ECO:0000313" key="17">
    <source>
        <dbReference type="RefSeq" id="XP_023173263.2"/>
    </source>
</evidence>
<dbReference type="Proteomes" id="UP000504633">
    <property type="component" value="Unplaced"/>
</dbReference>
<sequence length="419" mass="48223">MPIDRIRGMPLDKILSSRQQPQKGEVDDPDSEYSSPNDDPEETFMESAKVIPPPSRSSGLSRRLSNSRNMIMKWIVCVSGIFILLHFVPRHINREFGSKPSKAILLWNDASLAGQDSYQCNCVITRNRNYTKLPIDAVVINADQPYSGKGLDKIAHTPNHLVVYASLNPLHLAKNPLRVNGESIFNYSMTYRLDSDLVWTQYYFSKIIEPDERVSSFAAPVIGFPSHLPSKVATNVRFYLRHKLYLAMYIQFKEDNATTMQSRYLMKMREHMELSSVESCHNTNNCAPYQFMLIFETSRCPDYVHPQFYIALSKFIVPVLIGGGNLSQLVPPGSYISAKDFHSPSELAQHLLTISSQPQLYEQFFWWHSQYAIRSTKQPYCALCHQLQRERFQRLSVEFLEWWTVYQCPDPEAFPIGSN</sequence>
<keyword evidence="9 12" id="KW-0333">Golgi apparatus</keyword>
<evidence type="ECO:0000256" key="13">
    <source>
        <dbReference type="SAM" id="MobiDB-lite"/>
    </source>
</evidence>
<evidence type="ECO:0000256" key="6">
    <source>
        <dbReference type="ARBA" id="ARBA00022692"/>
    </source>
</evidence>
<feature type="domain" description="Fucosyltransferase C-terminal" evidence="14">
    <location>
        <begin position="260"/>
        <end position="403"/>
    </location>
</feature>
<comment type="subcellular location">
    <subcellularLocation>
        <location evidence="1 12">Golgi apparatus</location>
        <location evidence="1 12">Golgi stack membrane</location>
        <topology evidence="1 12">Single-pass type II membrane protein</topology>
    </subcellularLocation>
</comment>
<keyword evidence="8 12" id="KW-1133">Transmembrane helix</keyword>
<keyword evidence="16" id="KW-1185">Reference proteome</keyword>
<feature type="domain" description="Fucosyltransferase N-terminal" evidence="15">
    <location>
        <begin position="101"/>
        <end position="199"/>
    </location>
</feature>
<dbReference type="PANTHER" id="PTHR48438">
    <property type="entry name" value="ALPHA-(1,3)-FUCOSYLTRANSFERASE C-RELATED"/>
    <property type="match status" value="1"/>
</dbReference>
<organism evidence="16 17">
    <name type="scientific">Drosophila hydei</name>
    <name type="common">Fruit fly</name>
    <dbReference type="NCBI Taxonomy" id="7224"/>
    <lineage>
        <taxon>Eukaryota</taxon>
        <taxon>Metazoa</taxon>
        <taxon>Ecdysozoa</taxon>
        <taxon>Arthropoda</taxon>
        <taxon>Hexapoda</taxon>
        <taxon>Insecta</taxon>
        <taxon>Pterygota</taxon>
        <taxon>Neoptera</taxon>
        <taxon>Endopterygota</taxon>
        <taxon>Diptera</taxon>
        <taxon>Brachycera</taxon>
        <taxon>Muscomorpha</taxon>
        <taxon>Ephydroidea</taxon>
        <taxon>Drosophilidae</taxon>
        <taxon>Drosophila</taxon>
    </lineage>
</organism>
<dbReference type="InterPro" id="IPR001503">
    <property type="entry name" value="Glyco_trans_10"/>
</dbReference>
<dbReference type="GO" id="GO:0032580">
    <property type="term" value="C:Golgi cisterna membrane"/>
    <property type="evidence" value="ECO:0007669"/>
    <property type="project" value="UniProtKB-SubCell"/>
</dbReference>
<keyword evidence="5 12" id="KW-0808">Transferase</keyword>
<evidence type="ECO:0000256" key="7">
    <source>
        <dbReference type="ARBA" id="ARBA00022968"/>
    </source>
</evidence>
<dbReference type="EC" id="2.4.1.-" evidence="12"/>
<protein>
    <recommendedName>
        <fullName evidence="12">Fucosyltransferase</fullName>
        <ecNumber evidence="12">2.4.1.-</ecNumber>
    </recommendedName>
</protein>
<keyword evidence="6 12" id="KW-0812">Transmembrane</keyword>
<dbReference type="SUPFAM" id="SSF53756">
    <property type="entry name" value="UDP-Glycosyltransferase/glycogen phosphorylase"/>
    <property type="match status" value="1"/>
</dbReference>
<keyword evidence="11" id="KW-0325">Glycoprotein</keyword>
<dbReference type="PANTHER" id="PTHR48438:SF1">
    <property type="entry name" value="ALPHA-(1,3)-FUCOSYLTRANSFERASE C-RELATED"/>
    <property type="match status" value="1"/>
</dbReference>
<dbReference type="OMA" id="IFNYSMT"/>
<dbReference type="UniPathway" id="UPA00378"/>
<evidence type="ECO:0000256" key="4">
    <source>
        <dbReference type="ARBA" id="ARBA00022676"/>
    </source>
</evidence>
<evidence type="ECO:0000259" key="14">
    <source>
        <dbReference type="Pfam" id="PF00852"/>
    </source>
</evidence>
<evidence type="ECO:0000256" key="8">
    <source>
        <dbReference type="ARBA" id="ARBA00022989"/>
    </source>
</evidence>
<name>A0A6J1M4N4_DROHY</name>